<dbReference type="SUPFAM" id="SSF109604">
    <property type="entry name" value="HD-domain/PDEase-like"/>
    <property type="match status" value="1"/>
</dbReference>
<name>A0A4R3L8F6_9BACL</name>
<dbReference type="Pfam" id="PF13671">
    <property type="entry name" value="AAA_33"/>
    <property type="match status" value="1"/>
</dbReference>
<dbReference type="InterPro" id="IPR006674">
    <property type="entry name" value="HD_domain"/>
</dbReference>
<dbReference type="EMBL" id="SMAG01000005">
    <property type="protein sequence ID" value="TCS93796.1"/>
    <property type="molecule type" value="Genomic_DNA"/>
</dbReference>
<protein>
    <submittedName>
        <fullName evidence="3">Putative kinase</fullName>
    </submittedName>
</protein>
<dbReference type="SUPFAM" id="SSF52540">
    <property type="entry name" value="P-loop containing nucleoside triphosphate hydrolases"/>
    <property type="match status" value="1"/>
</dbReference>
<feature type="domain" description="HD" evidence="2">
    <location>
        <begin position="53"/>
        <end position="148"/>
    </location>
</feature>
<evidence type="ECO:0000313" key="4">
    <source>
        <dbReference type="Proteomes" id="UP000294937"/>
    </source>
</evidence>
<keyword evidence="3" id="KW-0418">Kinase</keyword>
<sequence>MATPFDVKNSCFLKFVNTKGKLDRKLLYHHFSFLKQLRGVPQEPKYHAEGDVETHTWLVAEALLQLKEWPLLSPLAQQTLLIAALCHDIGKSVCTKIDEDGAITSHGHARIGALMTRSYLWQNSSLTIPFQLREIVVALVRYHGLPLWLLEKENPEKEVYTASQRVPLHLLSLLAEADVRGRICADQNELLEKIELFRLFCQEHDCYQKNKSFPDAHTRFLYFQNQWQTPDYAAYDSTEFQVFILSGLPGSGKDTWIKKHINHLPVISLDEIRKKLGVSPREKQGTVIHHAKELARVYMRKKQSFVWNATNLTRLLREPLIGLFTSYGAKVHIIYIEASLNTLLKQNQQREDVVPLKAIQQMVRKLEVPQVTEAHEVQWIINEERICSLSESFYSML</sequence>
<keyword evidence="4" id="KW-1185">Reference proteome</keyword>
<keyword evidence="3" id="KW-0808">Transferase</keyword>
<dbReference type="PANTHER" id="PTHR47545">
    <property type="entry name" value="MULTIFUNCTIONAL CCA PROTEIN"/>
    <property type="match status" value="1"/>
</dbReference>
<keyword evidence="1" id="KW-0547">Nucleotide-binding</keyword>
<dbReference type="RefSeq" id="WP_207903287.1">
    <property type="nucleotide sequence ID" value="NZ_SMAG01000005.1"/>
</dbReference>
<accession>A0A4R3L8F6</accession>
<dbReference type="AlphaFoldDB" id="A0A4R3L8F6"/>
<evidence type="ECO:0000259" key="2">
    <source>
        <dbReference type="Pfam" id="PF01966"/>
    </source>
</evidence>
<dbReference type="GO" id="GO:0000166">
    <property type="term" value="F:nucleotide binding"/>
    <property type="evidence" value="ECO:0007669"/>
    <property type="project" value="UniProtKB-KW"/>
</dbReference>
<organism evidence="3 4">
    <name type="scientific">Hazenella coriacea</name>
    <dbReference type="NCBI Taxonomy" id="1179467"/>
    <lineage>
        <taxon>Bacteria</taxon>
        <taxon>Bacillati</taxon>
        <taxon>Bacillota</taxon>
        <taxon>Bacilli</taxon>
        <taxon>Bacillales</taxon>
        <taxon>Thermoactinomycetaceae</taxon>
        <taxon>Hazenella</taxon>
    </lineage>
</organism>
<dbReference type="PANTHER" id="PTHR47545:SF1">
    <property type="entry name" value="MULTIFUNCTIONAL CCA PROTEIN"/>
    <property type="match status" value="1"/>
</dbReference>
<dbReference type="InterPro" id="IPR003607">
    <property type="entry name" value="HD/PDEase_dom"/>
</dbReference>
<comment type="caution">
    <text evidence="3">The sequence shown here is derived from an EMBL/GenBank/DDBJ whole genome shotgun (WGS) entry which is preliminary data.</text>
</comment>
<dbReference type="GO" id="GO:0016301">
    <property type="term" value="F:kinase activity"/>
    <property type="evidence" value="ECO:0007669"/>
    <property type="project" value="UniProtKB-KW"/>
</dbReference>
<evidence type="ECO:0000256" key="1">
    <source>
        <dbReference type="ARBA" id="ARBA00022741"/>
    </source>
</evidence>
<gene>
    <name evidence="3" type="ORF">EDD58_1053</name>
</gene>
<dbReference type="CDD" id="cd00077">
    <property type="entry name" value="HDc"/>
    <property type="match status" value="1"/>
</dbReference>
<dbReference type="Proteomes" id="UP000294937">
    <property type="component" value="Unassembled WGS sequence"/>
</dbReference>
<dbReference type="InterPro" id="IPR027417">
    <property type="entry name" value="P-loop_NTPase"/>
</dbReference>
<dbReference type="Gene3D" id="3.40.50.300">
    <property type="entry name" value="P-loop containing nucleotide triphosphate hydrolases"/>
    <property type="match status" value="1"/>
</dbReference>
<dbReference type="Gene3D" id="1.10.3090.10">
    <property type="entry name" value="cca-adding enzyme, domain 2"/>
    <property type="match status" value="1"/>
</dbReference>
<proteinExistence type="predicted"/>
<evidence type="ECO:0000313" key="3">
    <source>
        <dbReference type="EMBL" id="TCS93796.1"/>
    </source>
</evidence>
<reference evidence="3 4" key="1">
    <citation type="submission" date="2019-03" db="EMBL/GenBank/DDBJ databases">
        <title>Genomic Encyclopedia of Type Strains, Phase IV (KMG-IV): sequencing the most valuable type-strain genomes for metagenomic binning, comparative biology and taxonomic classification.</title>
        <authorList>
            <person name="Goeker M."/>
        </authorList>
    </citation>
    <scope>NUCLEOTIDE SEQUENCE [LARGE SCALE GENOMIC DNA]</scope>
    <source>
        <strain evidence="3 4">DSM 45707</strain>
    </source>
</reference>
<dbReference type="Pfam" id="PF01966">
    <property type="entry name" value="HD"/>
    <property type="match status" value="1"/>
</dbReference>
<dbReference type="InterPro" id="IPR050124">
    <property type="entry name" value="tRNA_CCA-adding_enzyme"/>
</dbReference>